<dbReference type="InterPro" id="IPR050654">
    <property type="entry name" value="AChE-related_enzymes"/>
</dbReference>
<evidence type="ECO:0000313" key="7">
    <source>
        <dbReference type="WBParaSite" id="PTRK_0000811000.1"/>
    </source>
</evidence>
<dbReference type="InterPro" id="IPR029058">
    <property type="entry name" value="AB_hydrolase_fold"/>
</dbReference>
<comment type="similarity">
    <text evidence="1 4">Belongs to the type-B carboxylesterase/lipase family.</text>
</comment>
<dbReference type="Proteomes" id="UP000038045">
    <property type="component" value="Unplaced"/>
</dbReference>
<dbReference type="Pfam" id="PF00135">
    <property type="entry name" value="COesterase"/>
    <property type="match status" value="1"/>
</dbReference>
<dbReference type="InterPro" id="IPR002018">
    <property type="entry name" value="CarbesteraseB"/>
</dbReference>
<dbReference type="GO" id="GO:0006581">
    <property type="term" value="P:acetylcholine catabolic process"/>
    <property type="evidence" value="ECO:0007669"/>
    <property type="project" value="TreeGrafter"/>
</dbReference>
<dbReference type="GO" id="GO:0003990">
    <property type="term" value="F:acetylcholinesterase activity"/>
    <property type="evidence" value="ECO:0007669"/>
    <property type="project" value="TreeGrafter"/>
</dbReference>
<dbReference type="PANTHER" id="PTHR43918">
    <property type="entry name" value="ACETYLCHOLINESTERASE"/>
    <property type="match status" value="1"/>
</dbReference>
<keyword evidence="3 4" id="KW-0378">Hydrolase</keyword>
<dbReference type="WBParaSite" id="PTRK_0000811000.1">
    <property type="protein sequence ID" value="PTRK_0000811000.1"/>
    <property type="gene ID" value="PTRK_0000811000"/>
</dbReference>
<keyword evidence="2" id="KW-0719">Serine esterase</keyword>
<dbReference type="PROSITE" id="PS00122">
    <property type="entry name" value="CARBOXYLESTERASE_B_1"/>
    <property type="match status" value="1"/>
</dbReference>
<dbReference type="EC" id="3.1.1.-" evidence="4"/>
<dbReference type="InterPro" id="IPR019826">
    <property type="entry name" value="Carboxylesterase_B_AS"/>
</dbReference>
<protein>
    <recommendedName>
        <fullName evidence="4">Carboxylic ester hydrolase</fullName>
        <ecNumber evidence="4">3.1.1.-</ecNumber>
    </recommendedName>
</protein>
<name>A0A0N4ZJG9_PARTI</name>
<accession>A0A0N4ZJG9</accession>
<dbReference type="Gene3D" id="3.40.50.1820">
    <property type="entry name" value="alpha/beta hydrolase"/>
    <property type="match status" value="1"/>
</dbReference>
<sequence>GEDTEAKGNVGLLDQQEGLKWISKNIEYFGGNKSDITLFGESAGAASATAHLLANKSHSYFNKIIVNSGAITNVWATVSQKQALNNTLWLAKLMNCSNINSKVKTQNMTEVLKCMQKENVNLTAMNNIYQFDVRDEEQPPFPYPFLPMYNDTVFFNESIFKRLKYGDVKKNVPAMYGRTAHEGSLFLPFMLGYEHGCGYNYSLPANATENKCVNISSFTVFASWYELGKFYKASLLDRLKLGFKYLDPSMENYERKNK</sequence>
<dbReference type="SUPFAM" id="SSF53474">
    <property type="entry name" value="alpha/beta-Hydrolases"/>
    <property type="match status" value="1"/>
</dbReference>
<dbReference type="AlphaFoldDB" id="A0A0N4ZJG9"/>
<dbReference type="PANTHER" id="PTHR43918:SF15">
    <property type="entry name" value="CARBOXYLIC ESTER HYDROLASE"/>
    <property type="match status" value="1"/>
</dbReference>
<dbReference type="GO" id="GO:0019695">
    <property type="term" value="P:choline metabolic process"/>
    <property type="evidence" value="ECO:0007669"/>
    <property type="project" value="TreeGrafter"/>
</dbReference>
<dbReference type="STRING" id="131310.A0A0N4ZJG9"/>
<reference evidence="7" key="1">
    <citation type="submission" date="2017-02" db="UniProtKB">
        <authorList>
            <consortium name="WormBaseParasite"/>
        </authorList>
    </citation>
    <scope>IDENTIFICATION</scope>
</reference>
<proteinExistence type="inferred from homology"/>
<evidence type="ECO:0000313" key="6">
    <source>
        <dbReference type="Proteomes" id="UP000038045"/>
    </source>
</evidence>
<evidence type="ECO:0000256" key="1">
    <source>
        <dbReference type="ARBA" id="ARBA00005964"/>
    </source>
</evidence>
<evidence type="ECO:0000256" key="4">
    <source>
        <dbReference type="RuleBase" id="RU361235"/>
    </source>
</evidence>
<organism evidence="6 7">
    <name type="scientific">Parastrongyloides trichosuri</name>
    <name type="common">Possum-specific nematode worm</name>
    <dbReference type="NCBI Taxonomy" id="131310"/>
    <lineage>
        <taxon>Eukaryota</taxon>
        <taxon>Metazoa</taxon>
        <taxon>Ecdysozoa</taxon>
        <taxon>Nematoda</taxon>
        <taxon>Chromadorea</taxon>
        <taxon>Rhabditida</taxon>
        <taxon>Tylenchina</taxon>
        <taxon>Panagrolaimomorpha</taxon>
        <taxon>Strongyloidoidea</taxon>
        <taxon>Strongyloididae</taxon>
        <taxon>Parastrongyloides</taxon>
    </lineage>
</organism>
<evidence type="ECO:0000256" key="3">
    <source>
        <dbReference type="ARBA" id="ARBA00022801"/>
    </source>
</evidence>
<keyword evidence="6" id="KW-1185">Reference proteome</keyword>
<feature type="domain" description="Carboxylesterase type B" evidence="5">
    <location>
        <begin position="3"/>
        <end position="194"/>
    </location>
</feature>
<dbReference type="GO" id="GO:0005886">
    <property type="term" value="C:plasma membrane"/>
    <property type="evidence" value="ECO:0007669"/>
    <property type="project" value="TreeGrafter"/>
</dbReference>
<dbReference type="GO" id="GO:0005615">
    <property type="term" value="C:extracellular space"/>
    <property type="evidence" value="ECO:0007669"/>
    <property type="project" value="TreeGrafter"/>
</dbReference>
<evidence type="ECO:0000256" key="2">
    <source>
        <dbReference type="ARBA" id="ARBA00022487"/>
    </source>
</evidence>
<evidence type="ECO:0000259" key="5">
    <source>
        <dbReference type="Pfam" id="PF00135"/>
    </source>
</evidence>